<dbReference type="AlphaFoldDB" id="A0A5B7E7Q3"/>
<keyword evidence="2" id="KW-1185">Reference proteome</keyword>
<sequence length="84" mass="9547">MSIKYVKAARQQRMVGGEFVVVVEGVPFPPTRGREMIVGFYRKLPNLVSLQRSSAGLIQERGWIVSRSYGTEWSSLNIVPRCIY</sequence>
<dbReference type="EMBL" id="VSRR010002037">
    <property type="protein sequence ID" value="MPC29226.1"/>
    <property type="molecule type" value="Genomic_DNA"/>
</dbReference>
<name>A0A5B7E7Q3_PORTR</name>
<evidence type="ECO:0000313" key="1">
    <source>
        <dbReference type="EMBL" id="MPC29226.1"/>
    </source>
</evidence>
<gene>
    <name evidence="1" type="ORF">E2C01_022448</name>
</gene>
<organism evidence="1 2">
    <name type="scientific">Portunus trituberculatus</name>
    <name type="common">Swimming crab</name>
    <name type="synonym">Neptunus trituberculatus</name>
    <dbReference type="NCBI Taxonomy" id="210409"/>
    <lineage>
        <taxon>Eukaryota</taxon>
        <taxon>Metazoa</taxon>
        <taxon>Ecdysozoa</taxon>
        <taxon>Arthropoda</taxon>
        <taxon>Crustacea</taxon>
        <taxon>Multicrustacea</taxon>
        <taxon>Malacostraca</taxon>
        <taxon>Eumalacostraca</taxon>
        <taxon>Eucarida</taxon>
        <taxon>Decapoda</taxon>
        <taxon>Pleocyemata</taxon>
        <taxon>Brachyura</taxon>
        <taxon>Eubrachyura</taxon>
        <taxon>Portunoidea</taxon>
        <taxon>Portunidae</taxon>
        <taxon>Portuninae</taxon>
        <taxon>Portunus</taxon>
    </lineage>
</organism>
<reference evidence="1 2" key="1">
    <citation type="submission" date="2019-05" db="EMBL/GenBank/DDBJ databases">
        <title>Another draft genome of Portunus trituberculatus and its Hox gene families provides insights of decapod evolution.</title>
        <authorList>
            <person name="Jeong J.-H."/>
            <person name="Song I."/>
            <person name="Kim S."/>
            <person name="Choi T."/>
            <person name="Kim D."/>
            <person name="Ryu S."/>
            <person name="Kim W."/>
        </authorList>
    </citation>
    <scope>NUCLEOTIDE SEQUENCE [LARGE SCALE GENOMIC DNA]</scope>
    <source>
        <tissue evidence="1">Muscle</tissue>
    </source>
</reference>
<protein>
    <submittedName>
        <fullName evidence="1">Uncharacterized protein</fullName>
    </submittedName>
</protein>
<accession>A0A5B7E7Q3</accession>
<evidence type="ECO:0000313" key="2">
    <source>
        <dbReference type="Proteomes" id="UP000324222"/>
    </source>
</evidence>
<proteinExistence type="predicted"/>
<comment type="caution">
    <text evidence="1">The sequence shown here is derived from an EMBL/GenBank/DDBJ whole genome shotgun (WGS) entry which is preliminary data.</text>
</comment>
<dbReference type="Proteomes" id="UP000324222">
    <property type="component" value="Unassembled WGS sequence"/>
</dbReference>